<dbReference type="EMBL" id="FWXH01000008">
    <property type="protein sequence ID" value="SMC25181.1"/>
    <property type="molecule type" value="Genomic_DNA"/>
</dbReference>
<sequence>MSDKEKNSKTKAIALALAVSVAMVNPILLSGCEAKNPYSVVDEDEMKNNQDQNSTVIYGGGSLSPFIFTNATTNNMFNQQAVVNKSSGTGWTGGGWKTWTSSSSGDYSGVHASGFSS</sequence>
<protein>
    <submittedName>
        <fullName evidence="1">Uncharacterized protein</fullName>
    </submittedName>
</protein>
<dbReference type="STRING" id="1121291.SAMN02745134_02391"/>
<dbReference type="PROSITE" id="PS51257">
    <property type="entry name" value="PROKAR_LIPOPROTEIN"/>
    <property type="match status" value="1"/>
</dbReference>
<organism evidence="1 2">
    <name type="scientific">Clostridium acidisoli DSM 12555</name>
    <dbReference type="NCBI Taxonomy" id="1121291"/>
    <lineage>
        <taxon>Bacteria</taxon>
        <taxon>Bacillati</taxon>
        <taxon>Bacillota</taxon>
        <taxon>Clostridia</taxon>
        <taxon>Eubacteriales</taxon>
        <taxon>Clostridiaceae</taxon>
        <taxon>Clostridium</taxon>
    </lineage>
</organism>
<evidence type="ECO:0000313" key="2">
    <source>
        <dbReference type="Proteomes" id="UP000192468"/>
    </source>
</evidence>
<dbReference type="OrthoDB" id="9865010at2"/>
<accession>A0A1W1XNT5</accession>
<reference evidence="1 2" key="1">
    <citation type="submission" date="2017-04" db="EMBL/GenBank/DDBJ databases">
        <authorList>
            <person name="Afonso C.L."/>
            <person name="Miller P.J."/>
            <person name="Scott M.A."/>
            <person name="Spackman E."/>
            <person name="Goraichik I."/>
            <person name="Dimitrov K.M."/>
            <person name="Suarez D.L."/>
            <person name="Swayne D.E."/>
        </authorList>
    </citation>
    <scope>NUCLEOTIDE SEQUENCE [LARGE SCALE GENOMIC DNA]</scope>
    <source>
        <strain evidence="1 2">DSM 12555</strain>
    </source>
</reference>
<keyword evidence="2" id="KW-1185">Reference proteome</keyword>
<gene>
    <name evidence="1" type="ORF">SAMN02745134_02391</name>
</gene>
<dbReference type="AlphaFoldDB" id="A0A1W1XNT5"/>
<dbReference type="RefSeq" id="WP_084116214.1">
    <property type="nucleotide sequence ID" value="NZ_FWXH01000008.1"/>
</dbReference>
<dbReference type="Proteomes" id="UP000192468">
    <property type="component" value="Unassembled WGS sequence"/>
</dbReference>
<evidence type="ECO:0000313" key="1">
    <source>
        <dbReference type="EMBL" id="SMC25181.1"/>
    </source>
</evidence>
<proteinExistence type="predicted"/>
<name>A0A1W1XNT5_9CLOT</name>